<dbReference type="Proteomes" id="UP001187531">
    <property type="component" value="Unassembled WGS sequence"/>
</dbReference>
<dbReference type="PANTHER" id="PTHR10015:SF427">
    <property type="entry name" value="HEAT SHOCK FACTOR PROTEIN"/>
    <property type="match status" value="1"/>
</dbReference>
<comment type="subcellular location">
    <subcellularLocation>
        <location evidence="1">Nucleus</location>
    </subcellularLocation>
</comment>
<evidence type="ECO:0000313" key="10">
    <source>
        <dbReference type="EMBL" id="KAK2723749.1"/>
    </source>
</evidence>
<dbReference type="InterPro" id="IPR000232">
    <property type="entry name" value="HSF_DNA-bd"/>
</dbReference>
<dbReference type="SMART" id="SM00415">
    <property type="entry name" value="HSF"/>
    <property type="match status" value="1"/>
</dbReference>
<feature type="domain" description="HSF-type DNA-binding" evidence="9">
    <location>
        <begin position="58"/>
        <end position="82"/>
    </location>
</feature>
<organism evidence="10 11">
    <name type="scientific">Artemia franciscana</name>
    <name type="common">Brine shrimp</name>
    <name type="synonym">Artemia sanfranciscana</name>
    <dbReference type="NCBI Taxonomy" id="6661"/>
    <lineage>
        <taxon>Eukaryota</taxon>
        <taxon>Metazoa</taxon>
        <taxon>Ecdysozoa</taxon>
        <taxon>Arthropoda</taxon>
        <taxon>Crustacea</taxon>
        <taxon>Branchiopoda</taxon>
        <taxon>Anostraca</taxon>
        <taxon>Artemiidae</taxon>
        <taxon>Artemia</taxon>
    </lineage>
</organism>
<evidence type="ECO:0000313" key="11">
    <source>
        <dbReference type="Proteomes" id="UP001187531"/>
    </source>
</evidence>
<accession>A0AA88LEQ2</accession>
<dbReference type="AlphaFoldDB" id="A0AA88LEQ2"/>
<comment type="caution">
    <text evidence="10">The sequence shown here is derived from an EMBL/GenBank/DDBJ whole genome shotgun (WGS) entry which is preliminary data.</text>
</comment>
<dbReference type="GO" id="GO:0043565">
    <property type="term" value="F:sequence-specific DNA binding"/>
    <property type="evidence" value="ECO:0007669"/>
    <property type="project" value="InterPro"/>
</dbReference>
<dbReference type="InterPro" id="IPR036388">
    <property type="entry name" value="WH-like_DNA-bd_sf"/>
</dbReference>
<gene>
    <name evidence="10" type="ORF">QYM36_002185</name>
</gene>
<proteinExistence type="inferred from homology"/>
<evidence type="ECO:0000256" key="3">
    <source>
        <dbReference type="ARBA" id="ARBA00023015"/>
    </source>
</evidence>
<dbReference type="GO" id="GO:0003700">
    <property type="term" value="F:DNA-binding transcription factor activity"/>
    <property type="evidence" value="ECO:0007669"/>
    <property type="project" value="InterPro"/>
</dbReference>
<keyword evidence="11" id="KW-1185">Reference proteome</keyword>
<dbReference type="FunFam" id="1.10.10.10:FF:000027">
    <property type="entry name" value="Heat shock transcription factor 1"/>
    <property type="match status" value="1"/>
</dbReference>
<evidence type="ECO:0000256" key="6">
    <source>
        <dbReference type="ARBA" id="ARBA00023242"/>
    </source>
</evidence>
<feature type="region of interest" description="Disordered" evidence="8">
    <location>
        <begin position="218"/>
        <end position="240"/>
    </location>
</feature>
<keyword evidence="3" id="KW-0805">Transcription regulation</keyword>
<dbReference type="InterPro" id="IPR036390">
    <property type="entry name" value="WH_DNA-bd_sf"/>
</dbReference>
<reference evidence="10" key="1">
    <citation type="submission" date="2023-07" db="EMBL/GenBank/DDBJ databases">
        <title>Chromosome-level genome assembly of Artemia franciscana.</title>
        <authorList>
            <person name="Jo E."/>
        </authorList>
    </citation>
    <scope>NUCLEOTIDE SEQUENCE</scope>
    <source>
        <tissue evidence="10">Whole body</tissue>
    </source>
</reference>
<dbReference type="EMBL" id="JAVRJZ010000004">
    <property type="protein sequence ID" value="KAK2723749.1"/>
    <property type="molecule type" value="Genomic_DNA"/>
</dbReference>
<dbReference type="SUPFAM" id="SSF46785">
    <property type="entry name" value="Winged helix' DNA-binding domain"/>
    <property type="match status" value="1"/>
</dbReference>
<protein>
    <recommendedName>
        <fullName evidence="9">HSF-type DNA-binding domain-containing protein</fullName>
    </recommendedName>
</protein>
<keyword evidence="5" id="KW-0804">Transcription</keyword>
<evidence type="ECO:0000256" key="8">
    <source>
        <dbReference type="SAM" id="MobiDB-lite"/>
    </source>
</evidence>
<keyword evidence="6" id="KW-0539">Nucleus</keyword>
<evidence type="ECO:0000256" key="1">
    <source>
        <dbReference type="ARBA" id="ARBA00004123"/>
    </source>
</evidence>
<dbReference type="PROSITE" id="PS00434">
    <property type="entry name" value="HSF_DOMAIN"/>
    <property type="match status" value="1"/>
</dbReference>
<dbReference type="Pfam" id="PF00447">
    <property type="entry name" value="HSF_DNA-bind"/>
    <property type="match status" value="1"/>
</dbReference>
<evidence type="ECO:0000256" key="2">
    <source>
        <dbReference type="ARBA" id="ARBA00006403"/>
    </source>
</evidence>
<evidence type="ECO:0000256" key="4">
    <source>
        <dbReference type="ARBA" id="ARBA00023125"/>
    </source>
</evidence>
<name>A0AA88LEQ2_ARTSF</name>
<feature type="region of interest" description="Disordered" evidence="8">
    <location>
        <begin position="527"/>
        <end position="548"/>
    </location>
</feature>
<dbReference type="PRINTS" id="PR00056">
    <property type="entry name" value="HSFDOMAIN"/>
</dbReference>
<evidence type="ECO:0000256" key="5">
    <source>
        <dbReference type="ARBA" id="ARBA00023163"/>
    </source>
</evidence>
<evidence type="ECO:0000259" key="9">
    <source>
        <dbReference type="PROSITE" id="PS00434"/>
    </source>
</evidence>
<dbReference type="PANTHER" id="PTHR10015">
    <property type="entry name" value="HEAT SHOCK TRANSCRIPTION FACTOR"/>
    <property type="match status" value="1"/>
</dbReference>
<keyword evidence="4" id="KW-0238">DNA-binding</keyword>
<dbReference type="GO" id="GO:0005634">
    <property type="term" value="C:nucleus"/>
    <property type="evidence" value="ECO:0007669"/>
    <property type="project" value="UniProtKB-SubCell"/>
</dbReference>
<sequence length="548" mass="61894">MHAVGEENGSPTFSNVPAFLAKLWKLVEDLETDDLICWSDSGASFYIRNQALFARQLLPLYYKHNNMASFIRQLNMYGFRKVSSVEQGSLRVDKDEMEFQHNYFLRGHEYLLENIKRKLPSGTRQSEDFDKVRPDFAQKVLTDVRILKGKQDSVDKRLAGMKRENEVLWREVASLRQKHFKQQQIVNKLIQFLVTLVQRKDISTKRRYPLAIQESEKDDLFSPSGSKQRRKFNDKGPIIHDLTNDMIQEASKLSSAESLENPAQIPIRIESDDQDEVTLEPYCVVEPVLTDEQENSAAANGDYAITIGYQIGDDPVEIISERPVSAHSSAESNPRSPSVELMTVNPKTLTKPTDVVNDEESGAFIDESLIIPTLEEPVSLLQGKFSGKHQKIDDKTVAIASDSLPMNRLEPWNDLDNHLENFDVELEGLKDLMTLQNGGTFDVSSLLSLFDTDDSLHSALPMPMPSASQSSNSKTGNEVITYNPVLDLGYDDHSFFRSESDQEADSSFLLESDYLIDVNSPEDQLINSTLNTPVHAPEAPLFSSRKKK</sequence>
<evidence type="ECO:0000256" key="7">
    <source>
        <dbReference type="RuleBase" id="RU004020"/>
    </source>
</evidence>
<dbReference type="Gene3D" id="1.10.10.10">
    <property type="entry name" value="Winged helix-like DNA-binding domain superfamily/Winged helix DNA-binding domain"/>
    <property type="match status" value="1"/>
</dbReference>
<comment type="similarity">
    <text evidence="2 7">Belongs to the HSF family.</text>
</comment>